<dbReference type="SMART" id="SM00893">
    <property type="entry name" value="ETF"/>
    <property type="match status" value="1"/>
</dbReference>
<comment type="caution">
    <text evidence="10">The sequence shown here is derived from an EMBL/GenBank/DDBJ whole genome shotgun (WGS) entry which is preliminary data.</text>
</comment>
<feature type="binding site" evidence="8">
    <location>
        <begin position="251"/>
        <end position="255"/>
    </location>
    <ligand>
        <name>FAD</name>
        <dbReference type="ChEBI" id="CHEBI:57692"/>
    </ligand>
</feature>
<reference evidence="10 11" key="1">
    <citation type="submission" date="2020-04" db="EMBL/GenBank/DDBJ databases">
        <title>Arthrobacter sp. nov.</title>
        <authorList>
            <person name="Liu S."/>
        </authorList>
    </citation>
    <scope>NUCLEOTIDE SEQUENCE [LARGE SCALE GENOMIC DNA]</scope>
    <source>
        <strain evidence="10 11">E918</strain>
    </source>
</reference>
<comment type="similarity">
    <text evidence="1">Belongs to the ETF alpha-subunit/FixB family.</text>
</comment>
<dbReference type="InterPro" id="IPR014729">
    <property type="entry name" value="Rossmann-like_a/b/a_fold"/>
</dbReference>
<evidence type="ECO:0000256" key="8">
    <source>
        <dbReference type="PIRSR" id="PIRSR000089-1"/>
    </source>
</evidence>
<dbReference type="SUPFAM" id="SSF52402">
    <property type="entry name" value="Adenine nucleotide alpha hydrolases-like"/>
    <property type="match status" value="1"/>
</dbReference>
<organism evidence="10 11">
    <name type="scientific">Arthrobacter mobilis</name>
    <dbReference type="NCBI Taxonomy" id="2724944"/>
    <lineage>
        <taxon>Bacteria</taxon>
        <taxon>Bacillati</taxon>
        <taxon>Actinomycetota</taxon>
        <taxon>Actinomycetes</taxon>
        <taxon>Micrococcales</taxon>
        <taxon>Micrococcaceae</taxon>
        <taxon>Arthrobacter</taxon>
    </lineage>
</organism>
<feature type="binding site" evidence="8">
    <location>
        <position position="289"/>
    </location>
    <ligand>
        <name>FAD</name>
        <dbReference type="ChEBI" id="CHEBI:57692"/>
    </ligand>
</feature>
<keyword evidence="11" id="KW-1185">Reference proteome</keyword>
<keyword evidence="5 8" id="KW-0274">FAD</keyword>
<evidence type="ECO:0000256" key="3">
    <source>
        <dbReference type="ARBA" id="ARBA00022448"/>
    </source>
</evidence>
<keyword evidence="3" id="KW-0813">Transport</keyword>
<dbReference type="RefSeq" id="WP_168487710.1">
    <property type="nucleotide sequence ID" value="NZ_JAAZSQ010000017.1"/>
</dbReference>
<dbReference type="PROSITE" id="PS00696">
    <property type="entry name" value="ETF_ALPHA"/>
    <property type="match status" value="1"/>
</dbReference>
<comment type="cofactor">
    <cofactor evidence="8">
        <name>FAD</name>
        <dbReference type="ChEBI" id="CHEBI:57692"/>
    </cofactor>
    <text evidence="8">Binds 1 FAD per dimer.</text>
</comment>
<comment type="function">
    <text evidence="7">The electron transfer flavoprotein serves as a specific electron acceptor for other dehydrogenases. It transfers the electrons to the main respiratory chain via ETF-ubiquinone oxidoreductase (ETF dehydrogenase).</text>
</comment>
<evidence type="ECO:0000256" key="7">
    <source>
        <dbReference type="ARBA" id="ARBA00025649"/>
    </source>
</evidence>
<feature type="binding site" evidence="8">
    <location>
        <position position="212"/>
    </location>
    <ligand>
        <name>FAD</name>
        <dbReference type="ChEBI" id="CHEBI:57692"/>
    </ligand>
</feature>
<feature type="domain" description="Electron transfer flavoprotein alpha/beta-subunit N-terminal" evidence="9">
    <location>
        <begin position="4"/>
        <end position="189"/>
    </location>
</feature>
<evidence type="ECO:0000259" key="9">
    <source>
        <dbReference type="SMART" id="SM00893"/>
    </source>
</evidence>
<dbReference type="EMBL" id="JAAZSQ010000017">
    <property type="protein sequence ID" value="NKX55877.1"/>
    <property type="molecule type" value="Genomic_DNA"/>
</dbReference>
<dbReference type="SUPFAM" id="SSF52467">
    <property type="entry name" value="DHS-like NAD/FAD-binding domain"/>
    <property type="match status" value="1"/>
</dbReference>
<proteinExistence type="inferred from homology"/>
<protein>
    <submittedName>
        <fullName evidence="10">Electron transfer flavoprotein subunit alpha/FixB family protein</fullName>
    </submittedName>
</protein>
<dbReference type="InterPro" id="IPR018206">
    <property type="entry name" value="ETF_asu_C_CS"/>
</dbReference>
<feature type="binding site" evidence="8">
    <location>
        <begin position="268"/>
        <end position="275"/>
    </location>
    <ligand>
        <name>FAD</name>
        <dbReference type="ChEBI" id="CHEBI:57692"/>
    </ligand>
</feature>
<sequence>MANVLALIEISAEGGIANSAPAVIAAAAKLGTPVAVLAARPGEGTRFVARLGEFGAQQVFLVESDRAGAVLAAAQTAALESAARELSPSAVVAANSVESREAAARFAVRCGAGLLADAVDVMVTADGTPATSHSVFGGAYNVQATVPGRLSVITLRQGALEDRAPAATPEVTTVSLDVEAGNAAVIEQVHPTAADSSRPPLRGAAAVVSGGRGLGSKENFVLVEQLADALGAAVGASRAAVDAGYVPQSYQVGQTGVAVSPQLYVALGISGAIQHRAGMQTSKTIVAINKDEDAPIFDVADFGIVGDVFTVVPQLIEALGDRAKNAGALSAQAN</sequence>
<evidence type="ECO:0000256" key="4">
    <source>
        <dbReference type="ARBA" id="ARBA00022630"/>
    </source>
</evidence>
<accession>A0A7X6HHL9</accession>
<dbReference type="GO" id="GO:0033539">
    <property type="term" value="P:fatty acid beta-oxidation using acyl-CoA dehydrogenase"/>
    <property type="evidence" value="ECO:0007669"/>
    <property type="project" value="TreeGrafter"/>
</dbReference>
<dbReference type="PANTHER" id="PTHR43153">
    <property type="entry name" value="ELECTRON TRANSFER FLAVOPROTEIN ALPHA"/>
    <property type="match status" value="1"/>
</dbReference>
<dbReference type="InterPro" id="IPR029035">
    <property type="entry name" value="DHS-like_NAD/FAD-binding_dom"/>
</dbReference>
<dbReference type="GO" id="GO:0050660">
    <property type="term" value="F:flavin adenine dinucleotide binding"/>
    <property type="evidence" value="ECO:0007669"/>
    <property type="project" value="InterPro"/>
</dbReference>
<keyword evidence="6" id="KW-0249">Electron transport</keyword>
<dbReference type="FunFam" id="3.40.50.1220:FF:000001">
    <property type="entry name" value="Electron transfer flavoprotein, alpha subunit"/>
    <property type="match status" value="1"/>
</dbReference>
<dbReference type="InterPro" id="IPR001308">
    <property type="entry name" value="ETF_a/FixB"/>
</dbReference>
<keyword evidence="4" id="KW-0285">Flavoprotein</keyword>
<dbReference type="PIRSF" id="PIRSF000089">
    <property type="entry name" value="Electra_flavoP_a"/>
    <property type="match status" value="1"/>
</dbReference>
<dbReference type="GO" id="GO:0009055">
    <property type="term" value="F:electron transfer activity"/>
    <property type="evidence" value="ECO:0007669"/>
    <property type="project" value="InterPro"/>
</dbReference>
<dbReference type="AlphaFoldDB" id="A0A7X6HHL9"/>
<evidence type="ECO:0000256" key="5">
    <source>
        <dbReference type="ARBA" id="ARBA00022827"/>
    </source>
</evidence>
<dbReference type="Pfam" id="PF00766">
    <property type="entry name" value="ETF_alpha"/>
    <property type="match status" value="1"/>
</dbReference>
<dbReference type="InterPro" id="IPR014730">
    <property type="entry name" value="ETF_a/b_N"/>
</dbReference>
<evidence type="ECO:0000313" key="10">
    <source>
        <dbReference type="EMBL" id="NKX55877.1"/>
    </source>
</evidence>
<dbReference type="PANTHER" id="PTHR43153:SF1">
    <property type="entry name" value="ELECTRON TRANSFER FLAVOPROTEIN SUBUNIT ALPHA, MITOCHONDRIAL"/>
    <property type="match status" value="1"/>
</dbReference>
<dbReference type="Gene3D" id="3.40.50.620">
    <property type="entry name" value="HUPs"/>
    <property type="match status" value="1"/>
</dbReference>
<feature type="binding site" evidence="8">
    <location>
        <begin position="237"/>
        <end position="238"/>
    </location>
    <ligand>
        <name>FAD</name>
        <dbReference type="ChEBI" id="CHEBI:57692"/>
    </ligand>
</feature>
<dbReference type="Gene3D" id="3.40.50.1220">
    <property type="entry name" value="TPP-binding domain"/>
    <property type="match status" value="1"/>
</dbReference>
<evidence type="ECO:0000256" key="6">
    <source>
        <dbReference type="ARBA" id="ARBA00022982"/>
    </source>
</evidence>
<name>A0A7X6HHL9_9MICC</name>
<gene>
    <name evidence="10" type="ORF">HGG74_15280</name>
</gene>
<evidence type="ECO:0000256" key="2">
    <source>
        <dbReference type="ARBA" id="ARBA00011355"/>
    </source>
</evidence>
<evidence type="ECO:0000313" key="11">
    <source>
        <dbReference type="Proteomes" id="UP000544090"/>
    </source>
</evidence>
<dbReference type="Pfam" id="PF01012">
    <property type="entry name" value="ETF"/>
    <property type="match status" value="1"/>
</dbReference>
<evidence type="ECO:0000256" key="1">
    <source>
        <dbReference type="ARBA" id="ARBA00005817"/>
    </source>
</evidence>
<dbReference type="InterPro" id="IPR014731">
    <property type="entry name" value="ETF_asu_C"/>
</dbReference>
<comment type="subunit">
    <text evidence="2">Heterodimer of an alpha and a beta subunit.</text>
</comment>
<dbReference type="Proteomes" id="UP000544090">
    <property type="component" value="Unassembled WGS sequence"/>
</dbReference>